<dbReference type="PANTHER" id="PTHR43384">
    <property type="entry name" value="SEPTUM SITE-DETERMINING PROTEIN MIND HOMOLOG, CHLOROPLASTIC-RELATED"/>
    <property type="match status" value="1"/>
</dbReference>
<dbReference type="GO" id="GO:0051782">
    <property type="term" value="P:negative regulation of cell division"/>
    <property type="evidence" value="ECO:0007669"/>
    <property type="project" value="TreeGrafter"/>
</dbReference>
<name>A0A6J4M794_9ACTN</name>
<feature type="region of interest" description="Disordered" evidence="3">
    <location>
        <begin position="149"/>
        <end position="173"/>
    </location>
</feature>
<proteinExistence type="predicted"/>
<gene>
    <name evidence="4" type="ORF">AVDCRST_MAG36-1947</name>
</gene>
<dbReference type="Gene3D" id="3.40.50.300">
    <property type="entry name" value="P-loop containing nucleotide triphosphate hydrolases"/>
    <property type="match status" value="1"/>
</dbReference>
<protein>
    <recommendedName>
        <fullName evidence="5">CobQ/CobB/MinD/ParA nucleotide binding domain-containing protein</fullName>
    </recommendedName>
</protein>
<sequence length="453" mass="46954">MPEELPPPPPLPRSTGPGRGRVVPVLLAAGSAPWEAEAVARLSDPGQGVLLLQRCLDLADLLGAAATGTAEVALLAAEVRGLDADSVARLHHSGVRVVVVADPREEPSRARLGADALRRLDVDLVLGPEDLGLVAARVREVARETATPDVPDWLRTSAADQPDEPDAVTPQPRDGKLVAVWGAGGAPGRTTLAVALAAEAAHRGHATLLVDADPYGGAVAQQLAVLDEVSGLLGAARLANAGQLDLVRFAGLARALAPGFRVLTGLPRPGRWPEVRPAAFTEVLAAARRLDDLVVVDTGAGIEAGSDDPFDAAPSRDETTRTVLAEADVVVLVAAPDPVGMQRAVRAVTDLADLRPAGVDVVAVNRMRTSVGWDRRDVVGLLHRVAPSALVVFLPDDVVAADRALVAGRTLVESADSALRRATAGLATEVLGVLGLPAAPTVRGVRRRLRRTG</sequence>
<dbReference type="GO" id="GO:0009898">
    <property type="term" value="C:cytoplasmic side of plasma membrane"/>
    <property type="evidence" value="ECO:0007669"/>
    <property type="project" value="TreeGrafter"/>
</dbReference>
<dbReference type="SUPFAM" id="SSF52540">
    <property type="entry name" value="P-loop containing nucleoside triphosphate hydrolases"/>
    <property type="match status" value="1"/>
</dbReference>
<dbReference type="AlphaFoldDB" id="A0A6J4M794"/>
<evidence type="ECO:0000313" key="4">
    <source>
        <dbReference type="EMBL" id="CAA9350707.1"/>
    </source>
</evidence>
<dbReference type="GO" id="GO:0016887">
    <property type="term" value="F:ATP hydrolysis activity"/>
    <property type="evidence" value="ECO:0007669"/>
    <property type="project" value="TreeGrafter"/>
</dbReference>
<evidence type="ECO:0000256" key="3">
    <source>
        <dbReference type="SAM" id="MobiDB-lite"/>
    </source>
</evidence>
<reference evidence="4" key="1">
    <citation type="submission" date="2020-02" db="EMBL/GenBank/DDBJ databases">
        <authorList>
            <person name="Meier V. D."/>
        </authorList>
    </citation>
    <scope>NUCLEOTIDE SEQUENCE</scope>
    <source>
        <strain evidence="4">AVDCRST_MAG36</strain>
    </source>
</reference>
<dbReference type="PANTHER" id="PTHR43384:SF6">
    <property type="entry name" value="SEPTUM SITE-DETERMINING PROTEIN MIND HOMOLOG, CHLOROPLASTIC"/>
    <property type="match status" value="1"/>
</dbReference>
<organism evidence="4">
    <name type="scientific">uncultured Nocardioidaceae bacterium</name>
    <dbReference type="NCBI Taxonomy" id="253824"/>
    <lineage>
        <taxon>Bacteria</taxon>
        <taxon>Bacillati</taxon>
        <taxon>Actinomycetota</taxon>
        <taxon>Actinomycetes</taxon>
        <taxon>Propionibacteriales</taxon>
        <taxon>Nocardioidaceae</taxon>
        <taxon>environmental samples</taxon>
    </lineage>
</organism>
<keyword evidence="1" id="KW-0547">Nucleotide-binding</keyword>
<evidence type="ECO:0008006" key="5">
    <source>
        <dbReference type="Google" id="ProtNLM"/>
    </source>
</evidence>
<keyword evidence="2" id="KW-0067">ATP-binding</keyword>
<evidence type="ECO:0000256" key="1">
    <source>
        <dbReference type="ARBA" id="ARBA00022741"/>
    </source>
</evidence>
<accession>A0A6J4M794</accession>
<dbReference type="EMBL" id="CADCUH010000131">
    <property type="protein sequence ID" value="CAA9350707.1"/>
    <property type="molecule type" value="Genomic_DNA"/>
</dbReference>
<dbReference type="InterPro" id="IPR027417">
    <property type="entry name" value="P-loop_NTPase"/>
</dbReference>
<evidence type="ECO:0000256" key="2">
    <source>
        <dbReference type="ARBA" id="ARBA00022840"/>
    </source>
</evidence>
<dbReference type="GO" id="GO:0005829">
    <property type="term" value="C:cytosol"/>
    <property type="evidence" value="ECO:0007669"/>
    <property type="project" value="TreeGrafter"/>
</dbReference>
<dbReference type="InterPro" id="IPR050625">
    <property type="entry name" value="ParA/MinD_ATPase"/>
</dbReference>
<dbReference type="GO" id="GO:0005524">
    <property type="term" value="F:ATP binding"/>
    <property type="evidence" value="ECO:0007669"/>
    <property type="project" value="UniProtKB-KW"/>
</dbReference>